<organism evidence="1 2">
    <name type="scientific">Willisornis vidua</name>
    <name type="common">Xingu scale-backed antbird</name>
    <dbReference type="NCBI Taxonomy" id="1566151"/>
    <lineage>
        <taxon>Eukaryota</taxon>
        <taxon>Metazoa</taxon>
        <taxon>Chordata</taxon>
        <taxon>Craniata</taxon>
        <taxon>Vertebrata</taxon>
        <taxon>Euteleostomi</taxon>
        <taxon>Archelosauria</taxon>
        <taxon>Archosauria</taxon>
        <taxon>Dinosauria</taxon>
        <taxon>Saurischia</taxon>
        <taxon>Theropoda</taxon>
        <taxon>Coelurosauria</taxon>
        <taxon>Aves</taxon>
        <taxon>Neognathae</taxon>
        <taxon>Neoaves</taxon>
        <taxon>Telluraves</taxon>
        <taxon>Australaves</taxon>
        <taxon>Passeriformes</taxon>
        <taxon>Thamnophilidae</taxon>
        <taxon>Willisornis</taxon>
    </lineage>
</organism>
<dbReference type="EMBL" id="WHWB01034678">
    <property type="protein sequence ID" value="KAJ7406059.1"/>
    <property type="molecule type" value="Genomic_DNA"/>
</dbReference>
<proteinExistence type="predicted"/>
<dbReference type="Proteomes" id="UP001145742">
    <property type="component" value="Unassembled WGS sequence"/>
</dbReference>
<evidence type="ECO:0000313" key="2">
    <source>
        <dbReference type="Proteomes" id="UP001145742"/>
    </source>
</evidence>
<gene>
    <name evidence="1" type="ORF">WISP_136022</name>
</gene>
<accession>A0ABQ9CRA3</accession>
<reference evidence="1" key="1">
    <citation type="submission" date="2019-10" db="EMBL/GenBank/DDBJ databases">
        <authorList>
            <person name="Soares A.E.R."/>
            <person name="Aleixo A."/>
            <person name="Schneider P."/>
            <person name="Miyaki C.Y."/>
            <person name="Schneider M.P."/>
            <person name="Mello C."/>
            <person name="Vasconcelos A.T.R."/>
        </authorList>
    </citation>
    <scope>NUCLEOTIDE SEQUENCE</scope>
    <source>
        <tissue evidence="1">Muscle</tissue>
    </source>
</reference>
<sequence length="158" mass="17818">MLQPQDSQESQTSVVVEKEVDLEPYRVIRQRKVSQRSVKDEGWKLVTACTRRKVPPPSQSLTGRTGAFYKRYEALELEDQKTDEECEGPSGVVVPPKTIPPEPCIKTSFVKRKKTRVNLLRKVKIGGCLCNSNHEAIEFKISVKRCKNASKISALDMG</sequence>
<keyword evidence="2" id="KW-1185">Reference proteome</keyword>
<name>A0ABQ9CRA3_9PASS</name>
<comment type="caution">
    <text evidence="1">The sequence shown here is derived from an EMBL/GenBank/DDBJ whole genome shotgun (WGS) entry which is preliminary data.</text>
</comment>
<protein>
    <submittedName>
        <fullName evidence="1">Uncharacterized protein</fullName>
    </submittedName>
</protein>
<evidence type="ECO:0000313" key="1">
    <source>
        <dbReference type="EMBL" id="KAJ7406059.1"/>
    </source>
</evidence>